<protein>
    <recommendedName>
        <fullName evidence="6">Zn(2)-C6 fungal-type domain-containing protein</fullName>
    </recommendedName>
</protein>
<evidence type="ECO:0000256" key="1">
    <source>
        <dbReference type="ARBA" id="ARBA00023015"/>
    </source>
</evidence>
<dbReference type="HOGENOM" id="CLU_009030_0_1_1"/>
<accession>A0A0D2ALH7</accession>
<evidence type="ECO:0000256" key="2">
    <source>
        <dbReference type="ARBA" id="ARBA00023125"/>
    </source>
</evidence>
<proteinExistence type="predicted"/>
<dbReference type="GO" id="GO:0008270">
    <property type="term" value="F:zinc ion binding"/>
    <property type="evidence" value="ECO:0007669"/>
    <property type="project" value="InterPro"/>
</dbReference>
<dbReference type="SMART" id="SM00066">
    <property type="entry name" value="GAL4"/>
    <property type="match status" value="1"/>
</dbReference>
<dbReference type="PANTHER" id="PTHR31069">
    <property type="entry name" value="OLEATE-ACTIVATED TRANSCRIPTION FACTOR 1-RELATED"/>
    <property type="match status" value="1"/>
</dbReference>
<dbReference type="InterPro" id="IPR050675">
    <property type="entry name" value="OAF3"/>
</dbReference>
<keyword evidence="3" id="KW-0804">Transcription</keyword>
<dbReference type="PANTHER" id="PTHR31069:SF25">
    <property type="entry name" value="TRANSCRIPTION FACTOR, PUTATIVE (EUROFUNG)-RELATED"/>
    <property type="match status" value="1"/>
</dbReference>
<gene>
    <name evidence="7" type="ORF">PV07_09033</name>
</gene>
<dbReference type="InterPro" id="IPR036864">
    <property type="entry name" value="Zn2-C6_fun-type_DNA-bd_sf"/>
</dbReference>
<dbReference type="GO" id="GO:0003677">
    <property type="term" value="F:DNA binding"/>
    <property type="evidence" value="ECO:0007669"/>
    <property type="project" value="UniProtKB-KW"/>
</dbReference>
<evidence type="ECO:0000313" key="8">
    <source>
        <dbReference type="Proteomes" id="UP000054466"/>
    </source>
</evidence>
<dbReference type="AlphaFoldDB" id="A0A0D2ALH7"/>
<dbReference type="SUPFAM" id="SSF57701">
    <property type="entry name" value="Zn2/Cys6 DNA-binding domain"/>
    <property type="match status" value="1"/>
</dbReference>
<keyword evidence="1" id="KW-0805">Transcription regulation</keyword>
<name>A0A0D2ALH7_9EURO</name>
<dbReference type="GeneID" id="27348227"/>
<dbReference type="CDD" id="cd00067">
    <property type="entry name" value="GAL4"/>
    <property type="match status" value="1"/>
</dbReference>
<sequence length="676" mass="75787">MKGGSNKKGTRSHTFGGCKTCRRRHVKCDKVRPTCLTCRAVGAVCGGFSQELKWVENPSGSGGGEASAHPEGHSVRRYLYTGDSLADEINLSQADNVPSEASRESMSKALRSGFAQKPVDESLSELDARCRDGAPGSANDLAVGPFGAFSLNPPPQTNIPRSDSPRPIVEQQTIDSFQGENALPSVESVGSLSDMHDFLDWPDLFDLELASYDIFPQTFDGEAQEIFPGQVSPVPQINKYDDVELERRNNHHGIIPTSLVSRDRETRVTLAEVDPAEAQLLLTHFKDHVISQLRIMPIEKKSPWEANNLNSAIMTLARLTYMTSQPITHAALVNLQALLALSAKNLAAQDAQHDESSSVYWQDFATSIVNKAKENLQCSLRNETRGTGAAKYKDQLMAILTMLTYAPQTGPNPRLDDFLRLNTPASDSEIEAGAQKDNETGQRDIHLEDSREFLRSMYTELYGISETWLSLVSQTTRLANVIDSLEADKNRPDITYMEAIERRKQRLENMVCSFAAMDRQDVIHQAPSTAQRPSIETARDSMVRALNSALVIFFYRRIRRVNPWILQEHVKSVIRALKNYETSCRDANIQGTGSPWPAFMAGCEALQPSQREYFRDWFDRSFAITGFARLKTAKDCVEEVWRRRDQPLAADGTRNRDQTRTWEQISKERNLHFLLS</sequence>
<evidence type="ECO:0000256" key="4">
    <source>
        <dbReference type="ARBA" id="ARBA00023242"/>
    </source>
</evidence>
<dbReference type="Gene3D" id="4.10.240.10">
    <property type="entry name" value="Zn(2)-C6 fungal-type DNA-binding domain"/>
    <property type="match status" value="1"/>
</dbReference>
<dbReference type="VEuPathDB" id="FungiDB:PV07_09033"/>
<dbReference type="Pfam" id="PF11951">
    <property type="entry name" value="Fungal_trans_2"/>
    <property type="match status" value="2"/>
</dbReference>
<keyword evidence="8" id="KW-1185">Reference proteome</keyword>
<dbReference type="OrthoDB" id="5089701at2759"/>
<dbReference type="RefSeq" id="XP_016246113.1">
    <property type="nucleotide sequence ID" value="XM_016396257.1"/>
</dbReference>
<dbReference type="STRING" id="569365.A0A0D2ALH7"/>
<dbReference type="PROSITE" id="PS50048">
    <property type="entry name" value="ZN2_CY6_FUNGAL_2"/>
    <property type="match status" value="1"/>
</dbReference>
<dbReference type="InterPro" id="IPR021858">
    <property type="entry name" value="Fun_TF"/>
</dbReference>
<evidence type="ECO:0000256" key="3">
    <source>
        <dbReference type="ARBA" id="ARBA00023163"/>
    </source>
</evidence>
<feature type="region of interest" description="Disordered" evidence="5">
    <location>
        <begin position="92"/>
        <end position="116"/>
    </location>
</feature>
<keyword evidence="2" id="KW-0238">DNA-binding</keyword>
<evidence type="ECO:0000256" key="5">
    <source>
        <dbReference type="SAM" id="MobiDB-lite"/>
    </source>
</evidence>
<feature type="domain" description="Zn(2)-C6 fungal-type" evidence="6">
    <location>
        <begin position="17"/>
        <end position="45"/>
    </location>
</feature>
<organism evidence="7 8">
    <name type="scientific">Cladophialophora immunda</name>
    <dbReference type="NCBI Taxonomy" id="569365"/>
    <lineage>
        <taxon>Eukaryota</taxon>
        <taxon>Fungi</taxon>
        <taxon>Dikarya</taxon>
        <taxon>Ascomycota</taxon>
        <taxon>Pezizomycotina</taxon>
        <taxon>Eurotiomycetes</taxon>
        <taxon>Chaetothyriomycetidae</taxon>
        <taxon>Chaetothyriales</taxon>
        <taxon>Herpotrichiellaceae</taxon>
        <taxon>Cladophialophora</taxon>
    </lineage>
</organism>
<evidence type="ECO:0000259" key="6">
    <source>
        <dbReference type="PROSITE" id="PS50048"/>
    </source>
</evidence>
<dbReference type="GO" id="GO:0000981">
    <property type="term" value="F:DNA-binding transcription factor activity, RNA polymerase II-specific"/>
    <property type="evidence" value="ECO:0007669"/>
    <property type="project" value="InterPro"/>
</dbReference>
<keyword evidence="4" id="KW-0539">Nucleus</keyword>
<dbReference type="EMBL" id="KN847044">
    <property type="protein sequence ID" value="KIW25897.1"/>
    <property type="molecule type" value="Genomic_DNA"/>
</dbReference>
<dbReference type="Pfam" id="PF00172">
    <property type="entry name" value="Zn_clus"/>
    <property type="match status" value="1"/>
</dbReference>
<dbReference type="PROSITE" id="PS00463">
    <property type="entry name" value="ZN2_CY6_FUNGAL_1"/>
    <property type="match status" value="1"/>
</dbReference>
<dbReference type="Proteomes" id="UP000054466">
    <property type="component" value="Unassembled WGS sequence"/>
</dbReference>
<evidence type="ECO:0000313" key="7">
    <source>
        <dbReference type="EMBL" id="KIW25897.1"/>
    </source>
</evidence>
<reference evidence="7 8" key="1">
    <citation type="submission" date="2015-01" db="EMBL/GenBank/DDBJ databases">
        <title>The Genome Sequence of Cladophialophora immunda CBS83496.</title>
        <authorList>
            <consortium name="The Broad Institute Genomics Platform"/>
            <person name="Cuomo C."/>
            <person name="de Hoog S."/>
            <person name="Gorbushina A."/>
            <person name="Stielow B."/>
            <person name="Teixiera M."/>
            <person name="Abouelleil A."/>
            <person name="Chapman S.B."/>
            <person name="Priest M."/>
            <person name="Young S.K."/>
            <person name="Wortman J."/>
            <person name="Nusbaum C."/>
            <person name="Birren B."/>
        </authorList>
    </citation>
    <scope>NUCLEOTIDE SEQUENCE [LARGE SCALE GENOMIC DNA]</scope>
    <source>
        <strain evidence="7 8">CBS 83496</strain>
    </source>
</reference>
<dbReference type="InterPro" id="IPR001138">
    <property type="entry name" value="Zn2Cys6_DnaBD"/>
</dbReference>